<sequence length="310" mass="34980">MHIEPTVNRFRVFYQMHCSQGFYSFAQHASAKNILSNPPKSFHDWKPKFFFIKAGVIPVKMFFRGKEDVVPETIQTPFSETWYQDLKDVSSIELPEKALVAAGMSLFWRMEGDDKPVYMEGDHSKIWDFFPPFSFFIFFTVPVFPFVVVSLYVIAYKREGGKMATIPKKADEELWYLQIVKNFAFPRDEDLSAQPPTGAVELTNMGIGPGKKRRAPAANVALKKTDIAKAQSSKVKNVKGGKKGTRHSSDSWFDYVVVSDSLEGLAPVVVKKPKAEPWDAADIHASNADDPIDLEPIPEPLLKTKAGKRK</sequence>
<dbReference type="Proteomes" id="UP000215914">
    <property type="component" value="Unassembled WGS sequence"/>
</dbReference>
<evidence type="ECO:0000313" key="4">
    <source>
        <dbReference type="Proteomes" id="UP000215914"/>
    </source>
</evidence>
<gene>
    <name evidence="3" type="ORF">HanXRQr2_Chr11g0507911</name>
</gene>
<evidence type="ECO:0000256" key="1">
    <source>
        <dbReference type="SAM" id="MobiDB-lite"/>
    </source>
</evidence>
<evidence type="ECO:0000313" key="3">
    <source>
        <dbReference type="EMBL" id="KAF5783435.1"/>
    </source>
</evidence>
<dbReference type="Gramene" id="mRNA:HanXRQr2_Chr11g0507911">
    <property type="protein sequence ID" value="mRNA:HanXRQr2_Chr11g0507911"/>
    <property type="gene ID" value="HanXRQr2_Chr11g0507911"/>
</dbReference>
<organism evidence="3 4">
    <name type="scientific">Helianthus annuus</name>
    <name type="common">Common sunflower</name>
    <dbReference type="NCBI Taxonomy" id="4232"/>
    <lineage>
        <taxon>Eukaryota</taxon>
        <taxon>Viridiplantae</taxon>
        <taxon>Streptophyta</taxon>
        <taxon>Embryophyta</taxon>
        <taxon>Tracheophyta</taxon>
        <taxon>Spermatophyta</taxon>
        <taxon>Magnoliopsida</taxon>
        <taxon>eudicotyledons</taxon>
        <taxon>Gunneridae</taxon>
        <taxon>Pentapetalae</taxon>
        <taxon>asterids</taxon>
        <taxon>campanulids</taxon>
        <taxon>Asterales</taxon>
        <taxon>Asteraceae</taxon>
        <taxon>Asteroideae</taxon>
        <taxon>Heliantheae alliance</taxon>
        <taxon>Heliantheae</taxon>
        <taxon>Helianthus</taxon>
    </lineage>
</organism>
<dbReference type="EMBL" id="MNCJ02000326">
    <property type="protein sequence ID" value="KAF5783435.1"/>
    <property type="molecule type" value="Genomic_DNA"/>
</dbReference>
<feature type="region of interest" description="Disordered" evidence="1">
    <location>
        <begin position="283"/>
        <end position="310"/>
    </location>
</feature>
<comment type="caution">
    <text evidence="3">The sequence shown here is derived from an EMBL/GenBank/DDBJ whole genome shotgun (WGS) entry which is preliminary data.</text>
</comment>
<keyword evidence="4" id="KW-1185">Reference proteome</keyword>
<proteinExistence type="predicted"/>
<keyword evidence="2" id="KW-0472">Membrane</keyword>
<evidence type="ECO:0008006" key="5">
    <source>
        <dbReference type="Google" id="ProtNLM"/>
    </source>
</evidence>
<reference evidence="3" key="1">
    <citation type="journal article" date="2017" name="Nature">
        <title>The sunflower genome provides insights into oil metabolism, flowering and Asterid evolution.</title>
        <authorList>
            <person name="Badouin H."/>
            <person name="Gouzy J."/>
            <person name="Grassa C.J."/>
            <person name="Murat F."/>
            <person name="Staton S.E."/>
            <person name="Cottret L."/>
            <person name="Lelandais-Briere C."/>
            <person name="Owens G.L."/>
            <person name="Carrere S."/>
            <person name="Mayjonade B."/>
            <person name="Legrand L."/>
            <person name="Gill N."/>
            <person name="Kane N.C."/>
            <person name="Bowers J.E."/>
            <person name="Hubner S."/>
            <person name="Bellec A."/>
            <person name="Berard A."/>
            <person name="Berges H."/>
            <person name="Blanchet N."/>
            <person name="Boniface M.C."/>
            <person name="Brunel D."/>
            <person name="Catrice O."/>
            <person name="Chaidir N."/>
            <person name="Claudel C."/>
            <person name="Donnadieu C."/>
            <person name="Faraut T."/>
            <person name="Fievet G."/>
            <person name="Helmstetter N."/>
            <person name="King M."/>
            <person name="Knapp S.J."/>
            <person name="Lai Z."/>
            <person name="Le Paslier M.C."/>
            <person name="Lippi Y."/>
            <person name="Lorenzon L."/>
            <person name="Mandel J.R."/>
            <person name="Marage G."/>
            <person name="Marchand G."/>
            <person name="Marquand E."/>
            <person name="Bret-Mestries E."/>
            <person name="Morien E."/>
            <person name="Nambeesan S."/>
            <person name="Nguyen T."/>
            <person name="Pegot-Espagnet P."/>
            <person name="Pouilly N."/>
            <person name="Raftis F."/>
            <person name="Sallet E."/>
            <person name="Schiex T."/>
            <person name="Thomas J."/>
            <person name="Vandecasteele C."/>
            <person name="Vares D."/>
            <person name="Vear F."/>
            <person name="Vautrin S."/>
            <person name="Crespi M."/>
            <person name="Mangin B."/>
            <person name="Burke J.M."/>
            <person name="Salse J."/>
            <person name="Munos S."/>
            <person name="Vincourt P."/>
            <person name="Rieseberg L.H."/>
            <person name="Langlade N.B."/>
        </authorList>
    </citation>
    <scope>NUCLEOTIDE SEQUENCE</scope>
    <source>
        <tissue evidence="3">Leaves</tissue>
    </source>
</reference>
<protein>
    <recommendedName>
        <fullName evidence="5">Transmembrane protein</fullName>
    </recommendedName>
</protein>
<evidence type="ECO:0000256" key="2">
    <source>
        <dbReference type="SAM" id="Phobius"/>
    </source>
</evidence>
<dbReference type="PANTHER" id="PTHR31099">
    <property type="entry name" value="OS06G0165300 PROTEIN"/>
    <property type="match status" value="1"/>
</dbReference>
<name>A0A9K3HSQ6_HELAN</name>
<accession>A0A9K3HSQ6</accession>
<keyword evidence="2" id="KW-1133">Transmembrane helix</keyword>
<feature type="transmembrane region" description="Helical" evidence="2">
    <location>
        <begin position="133"/>
        <end position="155"/>
    </location>
</feature>
<dbReference type="PANTHER" id="PTHR31099:SF49">
    <property type="entry name" value="MYOSIN HEAVY CHAIN-LIKE PROTEIN"/>
    <property type="match status" value="1"/>
</dbReference>
<keyword evidence="2" id="KW-0812">Transmembrane</keyword>
<reference evidence="3" key="2">
    <citation type="submission" date="2020-06" db="EMBL/GenBank/DDBJ databases">
        <title>Helianthus annuus Genome sequencing and assembly Release 2.</title>
        <authorList>
            <person name="Gouzy J."/>
            <person name="Langlade N."/>
            <person name="Munos S."/>
        </authorList>
    </citation>
    <scope>NUCLEOTIDE SEQUENCE</scope>
    <source>
        <tissue evidence="3">Leaves</tissue>
    </source>
</reference>
<dbReference type="AlphaFoldDB" id="A0A9K3HSQ6"/>